<organism evidence="2 3">
    <name type="scientific">Knipowitschia caucasica</name>
    <name type="common">Caucasian dwarf goby</name>
    <name type="synonym">Pomatoschistus caucasicus</name>
    <dbReference type="NCBI Taxonomy" id="637954"/>
    <lineage>
        <taxon>Eukaryota</taxon>
        <taxon>Metazoa</taxon>
        <taxon>Chordata</taxon>
        <taxon>Craniata</taxon>
        <taxon>Vertebrata</taxon>
        <taxon>Euteleostomi</taxon>
        <taxon>Actinopterygii</taxon>
        <taxon>Neopterygii</taxon>
        <taxon>Teleostei</taxon>
        <taxon>Neoteleostei</taxon>
        <taxon>Acanthomorphata</taxon>
        <taxon>Gobiaria</taxon>
        <taxon>Gobiiformes</taxon>
        <taxon>Gobioidei</taxon>
        <taxon>Gobiidae</taxon>
        <taxon>Gobiinae</taxon>
        <taxon>Knipowitschia</taxon>
    </lineage>
</organism>
<sequence length="83" mass="8772">MTNQSSWKGTMRKGNIRAPSSTFRPLISPSARHAPPRQTPLDLRPSARGAYRGPLAAEGRRVCPVLAASGSGDMPSVLACGIE</sequence>
<dbReference type="AlphaFoldDB" id="A0AAV2K9A5"/>
<protein>
    <submittedName>
        <fullName evidence="2">Uncharacterized protein</fullName>
    </submittedName>
</protein>
<dbReference type="EMBL" id="OZ035839">
    <property type="protein sequence ID" value="CAL1586502.1"/>
    <property type="molecule type" value="Genomic_DNA"/>
</dbReference>
<dbReference type="Proteomes" id="UP001497482">
    <property type="component" value="Chromosome 17"/>
</dbReference>
<name>A0AAV2K9A5_KNICA</name>
<keyword evidence="3" id="KW-1185">Reference proteome</keyword>
<proteinExistence type="predicted"/>
<accession>A0AAV2K9A5</accession>
<feature type="region of interest" description="Disordered" evidence="1">
    <location>
        <begin position="1"/>
        <end position="54"/>
    </location>
</feature>
<evidence type="ECO:0000313" key="3">
    <source>
        <dbReference type="Proteomes" id="UP001497482"/>
    </source>
</evidence>
<evidence type="ECO:0000256" key="1">
    <source>
        <dbReference type="SAM" id="MobiDB-lite"/>
    </source>
</evidence>
<evidence type="ECO:0000313" key="2">
    <source>
        <dbReference type="EMBL" id="CAL1586502.1"/>
    </source>
</evidence>
<reference evidence="2 3" key="1">
    <citation type="submission" date="2024-04" db="EMBL/GenBank/DDBJ databases">
        <authorList>
            <person name="Waldvogel A.-M."/>
            <person name="Schoenle A."/>
        </authorList>
    </citation>
    <scope>NUCLEOTIDE SEQUENCE [LARGE SCALE GENOMIC DNA]</scope>
</reference>
<gene>
    <name evidence="2" type="ORF">KC01_LOCUS16554</name>
</gene>